<dbReference type="GO" id="GO:0004497">
    <property type="term" value="F:monooxygenase activity"/>
    <property type="evidence" value="ECO:0007669"/>
    <property type="project" value="UniProtKB-KW"/>
</dbReference>
<dbReference type="InterPro" id="IPR002401">
    <property type="entry name" value="Cyt_P450_E_grp-I"/>
</dbReference>
<comment type="similarity">
    <text evidence="1 8">Belongs to the cytochrome P450 family.</text>
</comment>
<dbReference type="PRINTS" id="PR00463">
    <property type="entry name" value="EP450I"/>
</dbReference>
<organism evidence="9 10">
    <name type="scientific">Ktedonosporobacter rubrisoli</name>
    <dbReference type="NCBI Taxonomy" id="2509675"/>
    <lineage>
        <taxon>Bacteria</taxon>
        <taxon>Bacillati</taxon>
        <taxon>Chloroflexota</taxon>
        <taxon>Ktedonobacteria</taxon>
        <taxon>Ktedonobacterales</taxon>
        <taxon>Ktedonosporobacteraceae</taxon>
        <taxon>Ktedonosporobacter</taxon>
    </lineage>
</organism>
<gene>
    <name evidence="9" type="ORF">EPA93_34735</name>
</gene>
<dbReference type="CDD" id="cd11053">
    <property type="entry name" value="CYP110-like"/>
    <property type="match status" value="1"/>
</dbReference>
<dbReference type="EMBL" id="CP035758">
    <property type="protein sequence ID" value="QBD80850.1"/>
    <property type="molecule type" value="Genomic_DNA"/>
</dbReference>
<proteinExistence type="inferred from homology"/>
<keyword evidence="3 7" id="KW-0479">Metal-binding</keyword>
<dbReference type="Gene3D" id="1.10.630.10">
    <property type="entry name" value="Cytochrome P450"/>
    <property type="match status" value="1"/>
</dbReference>
<keyword evidence="5 7" id="KW-0408">Iron</keyword>
<name>A0A4P6JZK7_KTERU</name>
<evidence type="ECO:0000256" key="4">
    <source>
        <dbReference type="ARBA" id="ARBA00023002"/>
    </source>
</evidence>
<evidence type="ECO:0000256" key="7">
    <source>
        <dbReference type="PIRSR" id="PIRSR602401-1"/>
    </source>
</evidence>
<reference evidence="9 10" key="1">
    <citation type="submission" date="2019-01" db="EMBL/GenBank/DDBJ databases">
        <title>Ktedonosporobacter rubrisoli SCAWS-G2.</title>
        <authorList>
            <person name="Huang Y."/>
            <person name="Yan B."/>
        </authorList>
    </citation>
    <scope>NUCLEOTIDE SEQUENCE [LARGE SCALE GENOMIC DNA]</scope>
    <source>
        <strain evidence="9 10">SCAWS-G2</strain>
    </source>
</reference>
<comment type="cofactor">
    <cofactor evidence="7">
        <name>heme</name>
        <dbReference type="ChEBI" id="CHEBI:30413"/>
    </cofactor>
</comment>
<evidence type="ECO:0000256" key="6">
    <source>
        <dbReference type="ARBA" id="ARBA00023033"/>
    </source>
</evidence>
<keyword evidence="6 8" id="KW-0503">Monooxygenase</keyword>
<dbReference type="InterPro" id="IPR036396">
    <property type="entry name" value="Cyt_P450_sf"/>
</dbReference>
<keyword evidence="10" id="KW-1185">Reference proteome</keyword>
<dbReference type="Pfam" id="PF00067">
    <property type="entry name" value="p450"/>
    <property type="match status" value="1"/>
</dbReference>
<dbReference type="InterPro" id="IPR017972">
    <property type="entry name" value="Cyt_P450_CS"/>
</dbReference>
<dbReference type="AlphaFoldDB" id="A0A4P6JZK7"/>
<dbReference type="GO" id="GO:0005506">
    <property type="term" value="F:iron ion binding"/>
    <property type="evidence" value="ECO:0007669"/>
    <property type="project" value="InterPro"/>
</dbReference>
<evidence type="ECO:0000256" key="8">
    <source>
        <dbReference type="RuleBase" id="RU000461"/>
    </source>
</evidence>
<feature type="binding site" description="axial binding residue" evidence="7">
    <location>
        <position position="398"/>
    </location>
    <ligand>
        <name>heme</name>
        <dbReference type="ChEBI" id="CHEBI:30413"/>
    </ligand>
    <ligandPart>
        <name>Fe</name>
        <dbReference type="ChEBI" id="CHEBI:18248"/>
    </ligandPart>
</feature>
<evidence type="ECO:0000256" key="3">
    <source>
        <dbReference type="ARBA" id="ARBA00022723"/>
    </source>
</evidence>
<dbReference type="GO" id="GO:0016705">
    <property type="term" value="F:oxidoreductase activity, acting on paired donors, with incorporation or reduction of molecular oxygen"/>
    <property type="evidence" value="ECO:0007669"/>
    <property type="project" value="InterPro"/>
</dbReference>
<dbReference type="RefSeq" id="WP_129891912.1">
    <property type="nucleotide sequence ID" value="NZ_CP035758.1"/>
</dbReference>
<sequence>MATGVASQKALPAASALPLVGKWANIFKISNEPCTYSRWLYDTYGSIVSLAPGDPSWVVAFGSEFNFQLLSQPALFELRKGKILNVPEGTSLRRLFITNLLDMNGEHHKQQRQLMQPAFHKKQIGLYHNDMVAITQQMLERWQPHEQIELHAEMKKLTQRIVIKTLFGLNDEQEIDRIGTLFDKVATLFLPMMLTPNIDVPGLPYHRILKLADQLDGFTRAMIARKRQETEASDVLAALVQAHDEEGTKLSDDELIGHVFTLYGAGHTTTSSALTWALFLLHQHPRIHADVLAELDGVLHGAAPSLESLRQLPLLDGVIKETLRLLPPAPISMRTAAEACELGGYALPKGATIFFSPFMTHRLPELYEEPNRFKPERWATLSRTPYEYLPFSAGVHRCLGAEFAQLEIKVVLATMLQRYRLALVPNTNVEPKGSDMDPAHGMPMRVMPQDRQFARVPIRGKIQNIVDFV</sequence>
<dbReference type="GO" id="GO:0020037">
    <property type="term" value="F:heme binding"/>
    <property type="evidence" value="ECO:0007669"/>
    <property type="project" value="InterPro"/>
</dbReference>
<evidence type="ECO:0000313" key="10">
    <source>
        <dbReference type="Proteomes" id="UP000290365"/>
    </source>
</evidence>
<dbReference type="PANTHER" id="PTHR24291:SF50">
    <property type="entry name" value="BIFUNCTIONAL ALBAFLAVENONE MONOOXYGENASE_TERPENE SYNTHASE"/>
    <property type="match status" value="1"/>
</dbReference>
<keyword evidence="4 8" id="KW-0560">Oxidoreductase</keyword>
<dbReference type="PRINTS" id="PR00385">
    <property type="entry name" value="P450"/>
</dbReference>
<dbReference type="Proteomes" id="UP000290365">
    <property type="component" value="Chromosome"/>
</dbReference>
<dbReference type="PROSITE" id="PS00086">
    <property type="entry name" value="CYTOCHROME_P450"/>
    <property type="match status" value="1"/>
</dbReference>
<dbReference type="KEGG" id="kbs:EPA93_34735"/>
<dbReference type="OrthoDB" id="140159at2"/>
<dbReference type="InterPro" id="IPR001128">
    <property type="entry name" value="Cyt_P450"/>
</dbReference>
<evidence type="ECO:0000256" key="1">
    <source>
        <dbReference type="ARBA" id="ARBA00010617"/>
    </source>
</evidence>
<keyword evidence="2 7" id="KW-0349">Heme</keyword>
<evidence type="ECO:0000256" key="5">
    <source>
        <dbReference type="ARBA" id="ARBA00023004"/>
    </source>
</evidence>
<evidence type="ECO:0000256" key="2">
    <source>
        <dbReference type="ARBA" id="ARBA00022617"/>
    </source>
</evidence>
<accession>A0A4P6JZK7</accession>
<dbReference type="InterPro" id="IPR050196">
    <property type="entry name" value="Cytochrome_P450_Monoox"/>
</dbReference>
<protein>
    <submittedName>
        <fullName evidence="9">Cytochrome P450</fullName>
    </submittedName>
</protein>
<evidence type="ECO:0000313" key="9">
    <source>
        <dbReference type="EMBL" id="QBD80850.1"/>
    </source>
</evidence>
<dbReference type="PANTHER" id="PTHR24291">
    <property type="entry name" value="CYTOCHROME P450 FAMILY 4"/>
    <property type="match status" value="1"/>
</dbReference>
<dbReference type="SUPFAM" id="SSF48264">
    <property type="entry name" value="Cytochrome P450"/>
    <property type="match status" value="1"/>
</dbReference>